<organism evidence="3 4">
    <name type="scientific">Corynebacterium pollutisoli</name>
    <dbReference type="NCBI Taxonomy" id="1610489"/>
    <lineage>
        <taxon>Bacteria</taxon>
        <taxon>Bacillati</taxon>
        <taxon>Actinomycetota</taxon>
        <taxon>Actinomycetes</taxon>
        <taxon>Mycobacteriales</taxon>
        <taxon>Corynebacteriaceae</taxon>
        <taxon>Corynebacterium</taxon>
    </lineage>
</organism>
<evidence type="ECO:0000256" key="1">
    <source>
        <dbReference type="SAM" id="Phobius"/>
    </source>
</evidence>
<protein>
    <submittedName>
        <fullName evidence="3">PEP-CTERM protein-sorting domain-containing protein</fullName>
    </submittedName>
</protein>
<sequence>MSNPEPSDSGRGQRRELQHETLLGFLGFFAFLSLVQAVANLFAPEPALWPGVLAAVLVGLTWWVWRRRK</sequence>
<evidence type="ECO:0000313" key="4">
    <source>
        <dbReference type="Proteomes" id="UP000193309"/>
    </source>
</evidence>
<keyword evidence="4" id="KW-1185">Reference proteome</keyword>
<reference evidence="3" key="1">
    <citation type="submission" date="2017-04" db="EMBL/GenBank/DDBJ databases">
        <authorList>
            <person name="Afonso C.L."/>
            <person name="Miller P.J."/>
            <person name="Scott M.A."/>
            <person name="Spackman E."/>
            <person name="Goraichik I."/>
            <person name="Dimitrov K.M."/>
            <person name="Suarez D.L."/>
            <person name="Swayne D.E."/>
        </authorList>
    </citation>
    <scope>NUCLEOTIDE SEQUENCE [LARGE SCALE GENOMIC DNA]</scope>
    <source>
        <strain evidence="3">VDS</strain>
    </source>
</reference>
<dbReference type="Proteomes" id="UP000193309">
    <property type="component" value="Unassembled WGS sequence"/>
</dbReference>
<reference evidence="2 5" key="3">
    <citation type="journal article" date="2020" name="Biotechnol. Biofuels">
        <title>New insights from the biogas microbiome by comprehensive genome-resolved metagenomics of nearly 1600 species originating from multiple anaerobic digesters.</title>
        <authorList>
            <person name="Campanaro S."/>
            <person name="Treu L."/>
            <person name="Rodriguez-R L.M."/>
            <person name="Kovalovszki A."/>
            <person name="Ziels R.M."/>
            <person name="Maus I."/>
            <person name="Zhu X."/>
            <person name="Kougias P.G."/>
            <person name="Basile A."/>
            <person name="Luo G."/>
            <person name="Schluter A."/>
            <person name="Konstantinidis K.T."/>
            <person name="Angelidaki I."/>
        </authorList>
    </citation>
    <scope>NUCLEOTIDE SEQUENCE [LARGE SCALE GENOMIC DNA]</scope>
    <source>
        <strain evidence="2">AS23ysBPME_344</strain>
    </source>
</reference>
<name>A0A1X7JCW7_9CORY</name>
<evidence type="ECO:0000313" key="2">
    <source>
        <dbReference type="EMBL" id="NLP38828.1"/>
    </source>
</evidence>
<proteinExistence type="predicted"/>
<dbReference type="EMBL" id="FXAR01000004">
    <property type="protein sequence ID" value="SMG25223.1"/>
    <property type="molecule type" value="Genomic_DNA"/>
</dbReference>
<keyword evidence="1" id="KW-0812">Transmembrane</keyword>
<keyword evidence="1" id="KW-1133">Transmembrane helix</keyword>
<dbReference type="STRING" id="1610489.SAMN06295981_1430"/>
<evidence type="ECO:0000313" key="3">
    <source>
        <dbReference type="EMBL" id="SMG25223.1"/>
    </source>
</evidence>
<feature type="transmembrane region" description="Helical" evidence="1">
    <location>
        <begin position="21"/>
        <end position="42"/>
    </location>
</feature>
<accession>A0A1X7JCW7</accession>
<reference evidence="4" key="2">
    <citation type="submission" date="2017-04" db="EMBL/GenBank/DDBJ databases">
        <authorList>
            <person name="Varghese N."/>
            <person name="Submissions S."/>
        </authorList>
    </citation>
    <scope>NUCLEOTIDE SEQUENCE [LARGE SCALE GENOMIC DNA]</scope>
    <source>
        <strain evidence="4">VDS</strain>
    </source>
</reference>
<feature type="transmembrane region" description="Helical" evidence="1">
    <location>
        <begin position="48"/>
        <end position="65"/>
    </location>
</feature>
<gene>
    <name evidence="2" type="ORF">GX356_03785</name>
    <name evidence="3" type="ORF">SAMN06295981_1430</name>
</gene>
<keyword evidence="1" id="KW-0472">Membrane</keyword>
<dbReference type="OrthoDB" id="4427502at2"/>
<dbReference type="EMBL" id="JAAYSN010000097">
    <property type="protein sequence ID" value="NLP38828.1"/>
    <property type="molecule type" value="Genomic_DNA"/>
</dbReference>
<evidence type="ECO:0000313" key="5">
    <source>
        <dbReference type="Proteomes" id="UP000568696"/>
    </source>
</evidence>
<dbReference type="Proteomes" id="UP000568696">
    <property type="component" value="Unassembled WGS sequence"/>
</dbReference>
<dbReference type="RefSeq" id="WP_085549555.1">
    <property type="nucleotide sequence ID" value="NZ_FXAR01000004.1"/>
</dbReference>
<dbReference type="AlphaFoldDB" id="A0A1X7JCW7"/>